<dbReference type="Gene3D" id="1.10.10.10">
    <property type="entry name" value="Winged helix-like DNA-binding domain superfamily/Winged helix DNA-binding domain"/>
    <property type="match status" value="1"/>
</dbReference>
<dbReference type="InterPro" id="IPR013324">
    <property type="entry name" value="RNA_pol_sigma_r3/r4-like"/>
</dbReference>
<dbReference type="InterPro" id="IPR013325">
    <property type="entry name" value="RNA_pol_sigma_r2"/>
</dbReference>
<evidence type="ECO:0000313" key="8">
    <source>
        <dbReference type="Proteomes" id="UP000092695"/>
    </source>
</evidence>
<dbReference type="PANTHER" id="PTHR43133">
    <property type="entry name" value="RNA POLYMERASE ECF-TYPE SIGMA FACTO"/>
    <property type="match status" value="1"/>
</dbReference>
<dbReference type="InterPro" id="IPR007627">
    <property type="entry name" value="RNA_pol_sigma70_r2"/>
</dbReference>
<dbReference type="GO" id="GO:0006352">
    <property type="term" value="P:DNA-templated transcription initiation"/>
    <property type="evidence" value="ECO:0007669"/>
    <property type="project" value="InterPro"/>
</dbReference>
<evidence type="ECO:0008006" key="9">
    <source>
        <dbReference type="Google" id="ProtNLM"/>
    </source>
</evidence>
<dbReference type="InterPro" id="IPR014284">
    <property type="entry name" value="RNA_pol_sigma-70_dom"/>
</dbReference>
<dbReference type="InterPro" id="IPR039425">
    <property type="entry name" value="RNA_pol_sigma-70-like"/>
</dbReference>
<reference evidence="7 8" key="1">
    <citation type="submission" date="2016-06" db="EMBL/GenBank/DDBJ databases">
        <title>Complete genome sequence of a deep-branching marine Gamma Proteobacterium Woeseia oceani type strain XK5.</title>
        <authorList>
            <person name="Mu D."/>
            <person name="Du Z."/>
        </authorList>
    </citation>
    <scope>NUCLEOTIDE SEQUENCE [LARGE SCALE GENOMIC DNA]</scope>
    <source>
        <strain evidence="7 8">XK5</strain>
    </source>
</reference>
<dbReference type="AlphaFoldDB" id="A0A193LLS3"/>
<dbReference type="SUPFAM" id="SSF88946">
    <property type="entry name" value="Sigma2 domain of RNA polymerase sigma factors"/>
    <property type="match status" value="1"/>
</dbReference>
<dbReference type="InterPro" id="IPR013249">
    <property type="entry name" value="RNA_pol_sigma70_r4_t2"/>
</dbReference>
<evidence type="ECO:0000256" key="2">
    <source>
        <dbReference type="ARBA" id="ARBA00023015"/>
    </source>
</evidence>
<evidence type="ECO:0000313" key="7">
    <source>
        <dbReference type="EMBL" id="ANO53368.1"/>
    </source>
</evidence>
<name>A0A193LLS3_9GAMM</name>
<protein>
    <recommendedName>
        <fullName evidence="9">RNA polymerase subunit sigma-24</fullName>
    </recommendedName>
</protein>
<organism evidence="7 8">
    <name type="scientific">Woeseia oceani</name>
    <dbReference type="NCBI Taxonomy" id="1548547"/>
    <lineage>
        <taxon>Bacteria</taxon>
        <taxon>Pseudomonadati</taxon>
        <taxon>Pseudomonadota</taxon>
        <taxon>Gammaproteobacteria</taxon>
        <taxon>Woeseiales</taxon>
        <taxon>Woeseiaceae</taxon>
        <taxon>Woeseia</taxon>
    </lineage>
</organism>
<dbReference type="STRING" id="1548547.BA177_17740"/>
<dbReference type="KEGG" id="woc:BA177_17740"/>
<evidence type="ECO:0000259" key="6">
    <source>
        <dbReference type="Pfam" id="PF08281"/>
    </source>
</evidence>
<dbReference type="Gene3D" id="1.10.1740.10">
    <property type="match status" value="1"/>
</dbReference>
<feature type="domain" description="RNA polymerase sigma-70 region 2" evidence="5">
    <location>
        <begin position="29"/>
        <end position="96"/>
    </location>
</feature>
<evidence type="ECO:0000256" key="4">
    <source>
        <dbReference type="ARBA" id="ARBA00023163"/>
    </source>
</evidence>
<dbReference type="EMBL" id="CP016268">
    <property type="protein sequence ID" value="ANO53368.1"/>
    <property type="molecule type" value="Genomic_DNA"/>
</dbReference>
<sequence>MAVSNQGAGDEQTLIALAQKGSSTAFEALYRLHVGKVYGLCLRMTGNASEAEDCAQEAFIQAWTRLELFRGDSAFATWLHRIAVNAVLGRMRKSRREHDRLQVVRDIAPPTATVGDSGGLQDLEQALDELPAGARHVFVLNAVYGYSHDETGEMLGIASGTSKAQLHRARRLLAQQLEGAET</sequence>
<dbReference type="Proteomes" id="UP000092695">
    <property type="component" value="Chromosome"/>
</dbReference>
<dbReference type="GO" id="GO:0016987">
    <property type="term" value="F:sigma factor activity"/>
    <property type="evidence" value="ECO:0007669"/>
    <property type="project" value="UniProtKB-KW"/>
</dbReference>
<keyword evidence="3" id="KW-0731">Sigma factor</keyword>
<dbReference type="NCBIfam" id="TIGR02937">
    <property type="entry name" value="sigma70-ECF"/>
    <property type="match status" value="1"/>
</dbReference>
<dbReference type="Pfam" id="PF04542">
    <property type="entry name" value="Sigma70_r2"/>
    <property type="match status" value="1"/>
</dbReference>
<accession>A0A193LLS3</accession>
<evidence type="ECO:0000259" key="5">
    <source>
        <dbReference type="Pfam" id="PF04542"/>
    </source>
</evidence>
<keyword evidence="4" id="KW-0804">Transcription</keyword>
<dbReference type="CDD" id="cd06171">
    <property type="entry name" value="Sigma70_r4"/>
    <property type="match status" value="1"/>
</dbReference>
<feature type="domain" description="RNA polymerase sigma factor 70 region 4 type 2" evidence="6">
    <location>
        <begin position="121"/>
        <end position="173"/>
    </location>
</feature>
<gene>
    <name evidence="7" type="ORF">BA177_17740</name>
</gene>
<keyword evidence="2" id="KW-0805">Transcription regulation</keyword>
<dbReference type="PANTHER" id="PTHR43133:SF46">
    <property type="entry name" value="RNA POLYMERASE SIGMA-70 FACTOR ECF SUBFAMILY"/>
    <property type="match status" value="1"/>
</dbReference>
<dbReference type="InterPro" id="IPR036388">
    <property type="entry name" value="WH-like_DNA-bd_sf"/>
</dbReference>
<proteinExistence type="inferred from homology"/>
<evidence type="ECO:0000256" key="1">
    <source>
        <dbReference type="ARBA" id="ARBA00010641"/>
    </source>
</evidence>
<comment type="similarity">
    <text evidence="1">Belongs to the sigma-70 factor family. ECF subfamily.</text>
</comment>
<dbReference type="GO" id="GO:0003677">
    <property type="term" value="F:DNA binding"/>
    <property type="evidence" value="ECO:0007669"/>
    <property type="project" value="InterPro"/>
</dbReference>
<evidence type="ECO:0000256" key="3">
    <source>
        <dbReference type="ARBA" id="ARBA00023082"/>
    </source>
</evidence>
<keyword evidence="8" id="KW-1185">Reference proteome</keyword>
<dbReference type="SUPFAM" id="SSF88659">
    <property type="entry name" value="Sigma3 and sigma4 domains of RNA polymerase sigma factors"/>
    <property type="match status" value="1"/>
</dbReference>
<dbReference type="Pfam" id="PF08281">
    <property type="entry name" value="Sigma70_r4_2"/>
    <property type="match status" value="1"/>
</dbReference>